<reference evidence="6" key="2">
    <citation type="submission" date="2025-09" db="UniProtKB">
        <authorList>
            <consortium name="Ensembl"/>
        </authorList>
    </citation>
    <scope>IDENTIFICATION</scope>
</reference>
<evidence type="ECO:0000256" key="2">
    <source>
        <dbReference type="ARBA" id="ARBA00008231"/>
    </source>
</evidence>
<dbReference type="InterPro" id="IPR011419">
    <property type="entry name" value="ATP12_ATP_synth-F1-assembly"/>
</dbReference>
<comment type="similarity">
    <text evidence="2">Belongs to the ATP12 family.</text>
</comment>
<evidence type="ECO:0000313" key="7">
    <source>
        <dbReference type="Proteomes" id="UP000694388"/>
    </source>
</evidence>
<dbReference type="PANTHER" id="PTHR21013">
    <property type="entry name" value="ATP SYNTHASE MITOCHONDRIAL F1 COMPLEX ASSEMBLY FACTOR 2/ATP12 PROTEIN, MITOCHONDRIAL PRECURSOR"/>
    <property type="match status" value="1"/>
</dbReference>
<evidence type="ECO:0000313" key="6">
    <source>
        <dbReference type="Ensembl" id="ENSEBUP00000009652.1"/>
    </source>
</evidence>
<evidence type="ECO:0008006" key="8">
    <source>
        <dbReference type="Google" id="ProtNLM"/>
    </source>
</evidence>
<dbReference type="GeneTree" id="ENSGT00390000009492"/>
<dbReference type="Ensembl" id="ENSEBUT00000010180.1">
    <property type="protein sequence ID" value="ENSEBUP00000009652.1"/>
    <property type="gene ID" value="ENSEBUG00000006191.1"/>
</dbReference>
<name>A0A8C4Q3Y3_EPTBU</name>
<dbReference type="Gene3D" id="3.30.2180.10">
    <property type="entry name" value="ATP12-like"/>
    <property type="match status" value="1"/>
</dbReference>
<keyword evidence="5" id="KW-0143">Chaperone</keyword>
<evidence type="ECO:0000256" key="4">
    <source>
        <dbReference type="ARBA" id="ARBA00023128"/>
    </source>
</evidence>
<proteinExistence type="inferred from homology"/>
<dbReference type="SUPFAM" id="SSF160909">
    <property type="entry name" value="ATP12-like"/>
    <property type="match status" value="1"/>
</dbReference>
<accession>A0A8C4Q3Y3</accession>
<evidence type="ECO:0000256" key="5">
    <source>
        <dbReference type="ARBA" id="ARBA00023186"/>
    </source>
</evidence>
<dbReference type="Proteomes" id="UP000694388">
    <property type="component" value="Unplaced"/>
</dbReference>
<evidence type="ECO:0000256" key="1">
    <source>
        <dbReference type="ARBA" id="ARBA00004173"/>
    </source>
</evidence>
<keyword evidence="4" id="KW-0496">Mitochondrion</keyword>
<evidence type="ECO:0000256" key="3">
    <source>
        <dbReference type="ARBA" id="ARBA00022946"/>
    </source>
</evidence>
<dbReference type="Gene3D" id="1.10.3580.10">
    <property type="entry name" value="ATP12 ATPase"/>
    <property type="match status" value="1"/>
</dbReference>
<dbReference type="GO" id="GO:0033615">
    <property type="term" value="P:mitochondrial proton-transporting ATP synthase complex assembly"/>
    <property type="evidence" value="ECO:0007669"/>
    <property type="project" value="TreeGrafter"/>
</dbReference>
<sequence>MSCCSISPGRKRFYKNVSITYSEGKGYEINVDRLKLRTPQGQVLCLPSEPLAIAVATEWDLQKDVIRLDTMHLSALCNTAQDNPSQRKSEQVIAAALRFFETDTICFRAEEPEALVTLQQEEWDPVVHWAQERALDLCLSSPKPLIVVSAAGRYRVTEISSECTWDVPESRTTRIENFEMSVACTRSLSAPPMAQDTRRILSQHLASYNSWALTDCSMGPY</sequence>
<dbReference type="Pfam" id="PF07542">
    <property type="entry name" value="ATP12"/>
    <property type="match status" value="1"/>
</dbReference>
<keyword evidence="7" id="KW-1185">Reference proteome</keyword>
<organism evidence="6 7">
    <name type="scientific">Eptatretus burgeri</name>
    <name type="common">Inshore hagfish</name>
    <dbReference type="NCBI Taxonomy" id="7764"/>
    <lineage>
        <taxon>Eukaryota</taxon>
        <taxon>Metazoa</taxon>
        <taxon>Chordata</taxon>
        <taxon>Craniata</taxon>
        <taxon>Vertebrata</taxon>
        <taxon>Cyclostomata</taxon>
        <taxon>Myxini</taxon>
        <taxon>Myxiniformes</taxon>
        <taxon>Myxinidae</taxon>
        <taxon>Eptatretinae</taxon>
        <taxon>Eptatretus</taxon>
    </lineage>
</organism>
<dbReference type="InterPro" id="IPR023335">
    <property type="entry name" value="ATP12_ortho_dom_sf"/>
</dbReference>
<reference evidence="6" key="1">
    <citation type="submission" date="2025-08" db="UniProtKB">
        <authorList>
            <consortium name="Ensembl"/>
        </authorList>
    </citation>
    <scope>IDENTIFICATION</scope>
</reference>
<comment type="subcellular location">
    <subcellularLocation>
        <location evidence="1">Mitochondrion</location>
    </subcellularLocation>
</comment>
<dbReference type="AlphaFoldDB" id="A0A8C4Q3Y3"/>
<dbReference type="PANTHER" id="PTHR21013:SF10">
    <property type="entry name" value="ATP SYNTHASE MITOCHONDRIAL F1 COMPLEX ASSEMBLY FACTOR 2"/>
    <property type="match status" value="1"/>
</dbReference>
<keyword evidence="3" id="KW-0809">Transit peptide</keyword>
<dbReference type="InterPro" id="IPR042272">
    <property type="entry name" value="ATP12_ATP_synth-F1-assembly_N"/>
</dbReference>
<dbReference type="GO" id="GO:0005739">
    <property type="term" value="C:mitochondrion"/>
    <property type="evidence" value="ECO:0007669"/>
    <property type="project" value="UniProtKB-SubCell"/>
</dbReference>
<protein>
    <recommendedName>
        <fullName evidence="8">ATP synthase mitochondrial F1 complex assembly factor 2</fullName>
    </recommendedName>
</protein>